<dbReference type="InterPro" id="IPR035906">
    <property type="entry name" value="MetI-like_sf"/>
</dbReference>
<dbReference type="InterPro" id="IPR000515">
    <property type="entry name" value="MetI-like"/>
</dbReference>
<dbReference type="PANTHER" id="PTHR43744">
    <property type="entry name" value="ABC TRANSPORTER PERMEASE PROTEIN MG189-RELATED-RELATED"/>
    <property type="match status" value="1"/>
</dbReference>
<keyword evidence="6 7" id="KW-0472">Membrane</keyword>
<evidence type="ECO:0000313" key="9">
    <source>
        <dbReference type="EMBL" id="ACU84360.1"/>
    </source>
</evidence>
<keyword evidence="5 7" id="KW-1133">Transmembrane helix</keyword>
<dbReference type="PROSITE" id="PS50928">
    <property type="entry name" value="ABC_TM1"/>
    <property type="match status" value="1"/>
</dbReference>
<accession>C7MHF1</accession>
<proteinExistence type="inferred from homology"/>
<dbReference type="PATRIC" id="fig|446465.5.peg.485"/>
<keyword evidence="10" id="KW-1185">Reference proteome</keyword>
<feature type="transmembrane region" description="Helical" evidence="7">
    <location>
        <begin position="9"/>
        <end position="33"/>
    </location>
</feature>
<keyword evidence="9" id="KW-0762">Sugar transport</keyword>
<keyword evidence="3" id="KW-1003">Cell membrane</keyword>
<feature type="transmembrane region" description="Helical" evidence="7">
    <location>
        <begin position="179"/>
        <end position="202"/>
    </location>
</feature>
<evidence type="ECO:0000256" key="7">
    <source>
        <dbReference type="RuleBase" id="RU363032"/>
    </source>
</evidence>
<feature type="domain" description="ABC transmembrane type-1" evidence="8">
    <location>
        <begin position="68"/>
        <end position="262"/>
    </location>
</feature>
<evidence type="ECO:0000256" key="3">
    <source>
        <dbReference type="ARBA" id="ARBA00022475"/>
    </source>
</evidence>
<gene>
    <name evidence="9" type="ordered locus">Bfae_04910</name>
</gene>
<organism evidence="9 10">
    <name type="scientific">Brachybacterium faecium (strain ATCC 43885 / DSM 4810 / JCM 11609 / LMG 19847 / NBRC 14762 / NCIMB 9860 / 6-10)</name>
    <dbReference type="NCBI Taxonomy" id="446465"/>
    <lineage>
        <taxon>Bacteria</taxon>
        <taxon>Bacillati</taxon>
        <taxon>Actinomycetota</taxon>
        <taxon>Actinomycetes</taxon>
        <taxon>Micrococcales</taxon>
        <taxon>Dermabacteraceae</taxon>
        <taxon>Brachybacterium</taxon>
    </lineage>
</organism>
<evidence type="ECO:0000313" key="10">
    <source>
        <dbReference type="Proteomes" id="UP000001919"/>
    </source>
</evidence>
<evidence type="ECO:0000256" key="5">
    <source>
        <dbReference type="ARBA" id="ARBA00022989"/>
    </source>
</evidence>
<dbReference type="GO" id="GO:0005886">
    <property type="term" value="C:plasma membrane"/>
    <property type="evidence" value="ECO:0007669"/>
    <property type="project" value="UniProtKB-SubCell"/>
</dbReference>
<dbReference type="PANTHER" id="PTHR43744:SF12">
    <property type="entry name" value="ABC TRANSPORTER PERMEASE PROTEIN MG189-RELATED"/>
    <property type="match status" value="1"/>
</dbReference>
<dbReference type="SUPFAM" id="SSF161098">
    <property type="entry name" value="MetI-like"/>
    <property type="match status" value="1"/>
</dbReference>
<comment type="similarity">
    <text evidence="7">Belongs to the binding-protein-dependent transport system permease family.</text>
</comment>
<sequence>MSRTVKNAFFYLLLALMALAFFAPFYFMLVGAFQQNPTNTPSDLLPTDGWTLQNFVSINQRISLLRSIANSLVFALGVLAGTLSFGLLAGYALARLQWRGRTSLFVVMLGVQMIPFQLLMIPLYVQVASYYQLGDTHAGMILPFLINTTAVFIFRQFFRALPESIFEAARIDGASELRVLWSVAIPMVKPAIATVVLITFIGPWNEFLWPFLITKDASIQPLAVALANFISNAARAEANPNGVILAGACALALPVVVLFCLFQKHFRPSDLGAGIKG</sequence>
<dbReference type="OrthoDB" id="2063054at2"/>
<evidence type="ECO:0000259" key="8">
    <source>
        <dbReference type="PROSITE" id="PS50928"/>
    </source>
</evidence>
<keyword evidence="4 7" id="KW-0812">Transmembrane</keyword>
<dbReference type="GO" id="GO:0055085">
    <property type="term" value="P:transmembrane transport"/>
    <property type="evidence" value="ECO:0007669"/>
    <property type="project" value="InterPro"/>
</dbReference>
<dbReference type="eggNOG" id="COG0395">
    <property type="taxonomic scope" value="Bacteria"/>
</dbReference>
<dbReference type="STRING" id="446465.Bfae_04910"/>
<reference evidence="9 10" key="1">
    <citation type="journal article" date="2009" name="Stand. Genomic Sci.">
        <title>Complete genome sequence of Brachybacterium faecium type strain (Schefferle 6-10).</title>
        <authorList>
            <person name="Lapidus A."/>
            <person name="Pukall R."/>
            <person name="Labuttii K."/>
            <person name="Copeland A."/>
            <person name="Del Rio T.G."/>
            <person name="Nolan M."/>
            <person name="Chen F."/>
            <person name="Lucas S."/>
            <person name="Tice H."/>
            <person name="Cheng J.F."/>
            <person name="Bruce D."/>
            <person name="Goodwin L."/>
            <person name="Pitluck S."/>
            <person name="Rohde M."/>
            <person name="Goker M."/>
            <person name="Pati A."/>
            <person name="Ivanova N."/>
            <person name="Mavrommatis K."/>
            <person name="Chen A."/>
            <person name="Palaniappan K."/>
            <person name="D'haeseleer P."/>
            <person name="Chain P."/>
            <person name="Bristow J."/>
            <person name="Eisen J.A."/>
            <person name="Markowitz V."/>
            <person name="Hugenholtz P."/>
            <person name="Kyrpides N.C."/>
            <person name="Klenk H.P."/>
        </authorList>
    </citation>
    <scope>NUCLEOTIDE SEQUENCE [LARGE SCALE GENOMIC DNA]</scope>
    <source>
        <strain evidence="10">ATCC 43885 / DSM 4810 / JCM 11609 / LMG 19847 / NBRC 14762 / NCIMB 9860 / 6-10</strain>
    </source>
</reference>
<protein>
    <submittedName>
        <fullName evidence="9">ABC-type sugar transport system, permease component</fullName>
    </submittedName>
</protein>
<evidence type="ECO:0000256" key="4">
    <source>
        <dbReference type="ARBA" id="ARBA00022692"/>
    </source>
</evidence>
<dbReference type="CDD" id="cd06261">
    <property type="entry name" value="TM_PBP2"/>
    <property type="match status" value="1"/>
</dbReference>
<evidence type="ECO:0000256" key="1">
    <source>
        <dbReference type="ARBA" id="ARBA00004651"/>
    </source>
</evidence>
<feature type="transmembrane region" description="Helical" evidence="7">
    <location>
        <begin position="242"/>
        <end position="262"/>
    </location>
</feature>
<feature type="transmembrane region" description="Helical" evidence="7">
    <location>
        <begin position="72"/>
        <end position="93"/>
    </location>
</feature>
<feature type="transmembrane region" description="Helical" evidence="7">
    <location>
        <begin position="137"/>
        <end position="158"/>
    </location>
</feature>
<dbReference type="Pfam" id="PF00528">
    <property type="entry name" value="BPD_transp_1"/>
    <property type="match status" value="1"/>
</dbReference>
<feature type="transmembrane region" description="Helical" evidence="7">
    <location>
        <begin position="105"/>
        <end position="125"/>
    </location>
</feature>
<keyword evidence="2 7" id="KW-0813">Transport</keyword>
<dbReference type="HOGENOM" id="CLU_016047_1_1_11"/>
<dbReference type="Gene3D" id="1.10.3720.10">
    <property type="entry name" value="MetI-like"/>
    <property type="match status" value="1"/>
</dbReference>
<dbReference type="Proteomes" id="UP000001919">
    <property type="component" value="Chromosome"/>
</dbReference>
<comment type="subcellular location">
    <subcellularLocation>
        <location evidence="1 7">Cell membrane</location>
        <topology evidence="1 7">Multi-pass membrane protein</topology>
    </subcellularLocation>
</comment>
<evidence type="ECO:0000256" key="6">
    <source>
        <dbReference type="ARBA" id="ARBA00023136"/>
    </source>
</evidence>
<name>C7MHF1_BRAFD</name>
<dbReference type="AlphaFoldDB" id="C7MHF1"/>
<evidence type="ECO:0000256" key="2">
    <source>
        <dbReference type="ARBA" id="ARBA00022448"/>
    </source>
</evidence>
<dbReference type="EMBL" id="CP001643">
    <property type="protein sequence ID" value="ACU84360.1"/>
    <property type="molecule type" value="Genomic_DNA"/>
</dbReference>
<dbReference type="KEGG" id="bfa:Bfae_04910"/>